<comment type="caution">
    <text evidence="8">The sequence shown here is derived from an EMBL/GenBank/DDBJ whole genome shotgun (WGS) entry which is preliminary data.</text>
</comment>
<dbReference type="InterPro" id="IPR046357">
    <property type="entry name" value="PPIase_dom_sf"/>
</dbReference>
<evidence type="ECO:0000313" key="9">
    <source>
        <dbReference type="Proteomes" id="UP000767291"/>
    </source>
</evidence>
<dbReference type="RefSeq" id="WP_425541622.1">
    <property type="nucleotide sequence ID" value="NZ_BAAACS010000017.1"/>
</dbReference>
<evidence type="ECO:0000256" key="2">
    <source>
        <dbReference type="ARBA" id="ARBA00013194"/>
    </source>
</evidence>
<dbReference type="InterPro" id="IPR023058">
    <property type="entry name" value="PPIase_PpiC_CS"/>
</dbReference>
<dbReference type="SUPFAM" id="SSF109998">
    <property type="entry name" value="Triger factor/SurA peptide-binding domain-like"/>
    <property type="match status" value="1"/>
</dbReference>
<feature type="domain" description="PpiC" evidence="7">
    <location>
        <begin position="159"/>
        <end position="265"/>
    </location>
</feature>
<dbReference type="PROSITE" id="PS50198">
    <property type="entry name" value="PPIC_PPIASE_2"/>
    <property type="match status" value="1"/>
</dbReference>
<dbReference type="PROSITE" id="PS01096">
    <property type="entry name" value="PPIC_PPIASE_1"/>
    <property type="match status" value="1"/>
</dbReference>
<dbReference type="Gene3D" id="3.10.50.40">
    <property type="match status" value="1"/>
</dbReference>
<evidence type="ECO:0000256" key="3">
    <source>
        <dbReference type="ARBA" id="ARBA00022729"/>
    </source>
</evidence>
<dbReference type="PANTHER" id="PTHR47245">
    <property type="entry name" value="PEPTIDYLPROLYL ISOMERASE"/>
    <property type="match status" value="1"/>
</dbReference>
<evidence type="ECO:0000313" key="8">
    <source>
        <dbReference type="EMBL" id="MBP1853799.1"/>
    </source>
</evidence>
<dbReference type="InterPro" id="IPR050245">
    <property type="entry name" value="PrsA_foldase"/>
</dbReference>
<gene>
    <name evidence="8" type="ORF">J2Z43_000189</name>
</gene>
<protein>
    <recommendedName>
        <fullName evidence="2">peptidylprolyl isomerase</fullName>
        <ecNumber evidence="2">5.2.1.8</ecNumber>
    </recommendedName>
</protein>
<keyword evidence="4 6" id="KW-0697">Rotamase</keyword>
<dbReference type="PANTHER" id="PTHR47245:SF1">
    <property type="entry name" value="FOLDASE PROTEIN PRSA"/>
    <property type="match status" value="1"/>
</dbReference>
<reference evidence="8 9" key="1">
    <citation type="submission" date="2021-03" db="EMBL/GenBank/DDBJ databases">
        <title>Genomic Encyclopedia of Type Strains, Phase IV (KMG-IV): sequencing the most valuable type-strain genomes for metagenomic binning, comparative biology and taxonomic classification.</title>
        <authorList>
            <person name="Goeker M."/>
        </authorList>
    </citation>
    <scope>NUCLEOTIDE SEQUENCE [LARGE SCALE GENOMIC DNA]</scope>
    <source>
        <strain evidence="8 9">DSM 1289</strain>
    </source>
</reference>
<organism evidence="8 9">
    <name type="scientific">Metaclostridioides mangenotii</name>
    <dbReference type="NCBI Taxonomy" id="1540"/>
    <lineage>
        <taxon>Bacteria</taxon>
        <taxon>Bacillati</taxon>
        <taxon>Bacillota</taxon>
        <taxon>Clostridia</taxon>
        <taxon>Peptostreptococcales</taxon>
        <taxon>Peptostreptococcaceae</taxon>
        <taxon>Metaclostridioides</taxon>
    </lineage>
</organism>
<evidence type="ECO:0000256" key="5">
    <source>
        <dbReference type="ARBA" id="ARBA00023235"/>
    </source>
</evidence>
<dbReference type="Proteomes" id="UP000767291">
    <property type="component" value="Unassembled WGS sequence"/>
</dbReference>
<dbReference type="SUPFAM" id="SSF54534">
    <property type="entry name" value="FKBP-like"/>
    <property type="match status" value="1"/>
</dbReference>
<evidence type="ECO:0000259" key="7">
    <source>
        <dbReference type="PROSITE" id="PS50198"/>
    </source>
</evidence>
<dbReference type="Pfam" id="PF13616">
    <property type="entry name" value="Rotamase_3"/>
    <property type="match status" value="1"/>
</dbReference>
<evidence type="ECO:0000256" key="6">
    <source>
        <dbReference type="PROSITE-ProRule" id="PRU00278"/>
    </source>
</evidence>
<comment type="catalytic activity">
    <reaction evidence="1">
        <text>[protein]-peptidylproline (omega=180) = [protein]-peptidylproline (omega=0)</text>
        <dbReference type="Rhea" id="RHEA:16237"/>
        <dbReference type="Rhea" id="RHEA-COMP:10747"/>
        <dbReference type="Rhea" id="RHEA-COMP:10748"/>
        <dbReference type="ChEBI" id="CHEBI:83833"/>
        <dbReference type="ChEBI" id="CHEBI:83834"/>
        <dbReference type="EC" id="5.2.1.8"/>
    </reaction>
</comment>
<accession>A0ABS4E784</accession>
<dbReference type="InterPro" id="IPR027304">
    <property type="entry name" value="Trigger_fact/SurA_dom_sf"/>
</dbReference>
<evidence type="ECO:0000256" key="1">
    <source>
        <dbReference type="ARBA" id="ARBA00000971"/>
    </source>
</evidence>
<evidence type="ECO:0000256" key="4">
    <source>
        <dbReference type="ARBA" id="ARBA00023110"/>
    </source>
</evidence>
<name>A0ABS4E784_9FIRM</name>
<dbReference type="EMBL" id="JAGGJX010000001">
    <property type="protein sequence ID" value="MBP1853799.1"/>
    <property type="molecule type" value="Genomic_DNA"/>
</dbReference>
<dbReference type="EC" id="5.2.1.8" evidence="2"/>
<dbReference type="InterPro" id="IPR000297">
    <property type="entry name" value="PPIase_PpiC"/>
</dbReference>
<proteinExistence type="predicted"/>
<keyword evidence="5 6" id="KW-0413">Isomerase</keyword>
<keyword evidence="9" id="KW-1185">Reference proteome</keyword>
<dbReference type="Gene3D" id="1.10.4030.10">
    <property type="entry name" value="Porin chaperone SurA, peptide-binding domain"/>
    <property type="match status" value="1"/>
</dbReference>
<keyword evidence="3" id="KW-0732">Signal</keyword>
<sequence>MSGKFTIKKILYSQKTYSKDKIVATMSGFSITEEDLKTKMDQILCLTDKSPTSSEEVKRYEYNLIDHMTKTEILYKEGKSSGIKISGDEINKQYTTIISELKEKYSLNEDGILNKLSVDKLAIENELDKELIARRFIATECKVSDEEAKEYYNDNRDDFLEIRASHILIKDIDSKGNELKGKQKNKAKDKADQILKKALTGINFADLAKGYSEDPSSKYGGDLGYFGRGEMVESFEKAVFSLNDNQIYDKVVKSDYGYHIIKRTSQRYKDFIEVKNEIINNISYEKQSNLIRQLKDKYNLNIVDEYNYKK</sequence>